<comment type="caution">
    <text evidence="3">The sequence shown here is derived from an EMBL/GenBank/DDBJ whole genome shotgun (WGS) entry which is preliminary data.</text>
</comment>
<name>A0A2I0BRT5_PLAFO</name>
<evidence type="ECO:0000313" key="2">
    <source>
        <dbReference type="EMBL" id="KAF4326396.1"/>
    </source>
</evidence>
<evidence type="ECO:0000313" key="4">
    <source>
        <dbReference type="Proteomes" id="UP000232684"/>
    </source>
</evidence>
<feature type="compositionally biased region" description="Low complexity" evidence="1">
    <location>
        <begin position="402"/>
        <end position="468"/>
    </location>
</feature>
<feature type="compositionally biased region" description="Basic and acidic residues" evidence="1">
    <location>
        <begin position="369"/>
        <end position="381"/>
    </location>
</feature>
<dbReference type="SMR" id="A0A2I0BRT5"/>
<organism evidence="3 4">
    <name type="scientific">Plasmodium falciparum (isolate NF54)</name>
    <dbReference type="NCBI Taxonomy" id="5843"/>
    <lineage>
        <taxon>Eukaryota</taxon>
        <taxon>Sar</taxon>
        <taxon>Alveolata</taxon>
        <taxon>Apicomplexa</taxon>
        <taxon>Aconoidasida</taxon>
        <taxon>Haemosporida</taxon>
        <taxon>Plasmodiidae</taxon>
        <taxon>Plasmodium</taxon>
        <taxon>Plasmodium (Laverania)</taxon>
    </lineage>
</organism>
<reference evidence="2 5" key="2">
    <citation type="submission" date="2018-05" db="EMBL/GenBank/DDBJ databases">
        <title>Genome assembly of Plasmodium falciparum NF54 DiCre.</title>
        <authorList>
            <person name="Baumgarten S."/>
            <person name="Treeck M."/>
            <person name="Scherf A."/>
        </authorList>
    </citation>
    <scope>NUCLEOTIDE SEQUENCE [LARGE SCALE GENOMIC DNA]</scope>
    <source>
        <strain evidence="2">NF54</strain>
    </source>
</reference>
<feature type="compositionally biased region" description="Basic and acidic residues" evidence="1">
    <location>
        <begin position="388"/>
        <end position="399"/>
    </location>
</feature>
<gene>
    <name evidence="3" type="ORF">CK202_4376</name>
    <name evidence="2" type="ORF">CYL21_5358</name>
</gene>
<sequence length="740" mass="89507">MKIKELLYNELIIIKITEFLTILEIQNMIISLRINVKRNIYFMRECLSLMNLDTDGYNHNVSNKNTPNKNKNKNTSTTEPLLLSSSVNLTTDIDDYVHNATSYVGDQHFLQQEGLNLITYDDEYDEYIFNDYNEGGNNVDNVNNFDNVNNIDNVNNFDNDNNMYNYSNHDIYNNTSYYNTRADENFDENFMYNTKYSHYEDTLNDMTHLMSTYTDNNINYYETNKTNFGALYEIKKYLNFFEQEKEGHVQKCFNNVWIYIHLKNELIDIKKNLETYFMRIKMNTQVNRNKRIRIDIFQLFKYNHTYYSFYDMPWVSIYYDFFLNSICTLCNIKLDHRSICLFSEKFNLIQTNDKLLKYINSMSDDIVSNRKNEKKRDHQKVDMLFGEDVEREKTKKKTDMINNDNKNDSNNYDNNNDSNNYDNNNDSNNYDNKNDSNNYDNNNDSNNYDNKNDSNNYDNKNDSNNYDNMYNLHDDYNQHQETLAEIKLNKDIFSCKNKINTYDEEFIFIRKTHIFCEECTKIIDYKMNINSLLESIKKDYELLKKIRIIYKMIDIPSDLFCFCNYFFFKEKYITFFKNVSNDLQNLRKALKKKLTNNFILNFSINFYKFVISSLILCDEKKLFSQENIFLFGFYIKYRNILKLFSSPRCTHIYFSFNIIYQKIVKFQSFFKHKHFSKLSKVLHFDVITILEKLKHSKTKMLYKNIAVYLYQHLNDKILRKYNYDEAYAYFFQCLQRYHFS</sequence>
<dbReference type="EMBL" id="QFXU01000024">
    <property type="protein sequence ID" value="KAF4326396.1"/>
    <property type="molecule type" value="Genomic_DNA"/>
</dbReference>
<dbReference type="EMBL" id="NYMT01000015">
    <property type="protein sequence ID" value="PKC44569.1"/>
    <property type="molecule type" value="Genomic_DNA"/>
</dbReference>
<proteinExistence type="predicted"/>
<protein>
    <submittedName>
        <fullName evidence="3">Uncharacterized protein</fullName>
    </submittedName>
</protein>
<accession>A0A2I0BRT5</accession>
<dbReference type="VEuPathDB" id="PlasmoDB:PfNF54_130069800"/>
<evidence type="ECO:0000313" key="5">
    <source>
        <dbReference type="Proteomes" id="UP000754359"/>
    </source>
</evidence>
<reference evidence="3 4" key="1">
    <citation type="submission" date="2017-11" db="EMBL/GenBank/DDBJ databases">
        <title>Plasmodium falciparum NF54 genome assembly.</title>
        <authorList>
            <person name="Bryant J.M."/>
            <person name="Baumgarten S."/>
            <person name="Scheidig-Benatar C."/>
            <person name="Scherf A."/>
        </authorList>
    </citation>
    <scope>NUCLEOTIDE SEQUENCE [LARGE SCALE GENOMIC DNA]</scope>
    <source>
        <strain evidence="3">NF54</strain>
    </source>
</reference>
<dbReference type="Proteomes" id="UP000754359">
    <property type="component" value="Unassembled WGS sequence"/>
</dbReference>
<evidence type="ECO:0000313" key="3">
    <source>
        <dbReference type="EMBL" id="PKC44569.1"/>
    </source>
</evidence>
<evidence type="ECO:0000256" key="1">
    <source>
        <dbReference type="SAM" id="MobiDB-lite"/>
    </source>
</evidence>
<dbReference type="AlphaFoldDB" id="A0A2I0BRT5"/>
<dbReference type="Proteomes" id="UP000232684">
    <property type="component" value="Unassembled WGS sequence"/>
</dbReference>
<feature type="region of interest" description="Disordered" evidence="1">
    <location>
        <begin position="369"/>
        <end position="469"/>
    </location>
</feature>